<evidence type="ECO:0000313" key="6">
    <source>
        <dbReference type="EMBL" id="GAA1614170.1"/>
    </source>
</evidence>
<evidence type="ECO:0000256" key="2">
    <source>
        <dbReference type="ARBA" id="ARBA00022729"/>
    </source>
</evidence>
<evidence type="ECO:0000256" key="4">
    <source>
        <dbReference type="SAM" id="SignalP"/>
    </source>
</evidence>
<gene>
    <name evidence="6" type="ORF">GCM10009742_76870</name>
</gene>
<dbReference type="Gene3D" id="3.40.50.1820">
    <property type="entry name" value="alpha/beta hydrolase"/>
    <property type="match status" value="1"/>
</dbReference>
<comment type="caution">
    <text evidence="6">The sequence shown here is derived from an EMBL/GenBank/DDBJ whole genome shotgun (WGS) entry which is preliminary data.</text>
</comment>
<dbReference type="PANTHER" id="PTHR43248:SF29">
    <property type="entry name" value="TRIPEPTIDYL AMINOPEPTIDASE"/>
    <property type="match status" value="1"/>
</dbReference>
<protein>
    <submittedName>
        <fullName evidence="6">Alpha/beta hydrolase</fullName>
    </submittedName>
</protein>
<evidence type="ECO:0000256" key="3">
    <source>
        <dbReference type="ARBA" id="ARBA00022801"/>
    </source>
</evidence>
<keyword evidence="7" id="KW-1185">Reference proteome</keyword>
<feature type="signal peptide" evidence="4">
    <location>
        <begin position="1"/>
        <end position="24"/>
    </location>
</feature>
<feature type="chain" id="PRO_5045199021" evidence="4">
    <location>
        <begin position="25"/>
        <end position="474"/>
    </location>
</feature>
<dbReference type="InterPro" id="IPR029058">
    <property type="entry name" value="AB_hydrolase_fold"/>
</dbReference>
<dbReference type="Pfam" id="PF08386">
    <property type="entry name" value="Abhydrolase_4"/>
    <property type="match status" value="1"/>
</dbReference>
<evidence type="ECO:0000313" key="7">
    <source>
        <dbReference type="Proteomes" id="UP001500190"/>
    </source>
</evidence>
<evidence type="ECO:0000256" key="1">
    <source>
        <dbReference type="ARBA" id="ARBA00010088"/>
    </source>
</evidence>
<name>A0ABN2EQN8_9ACTN</name>
<dbReference type="SUPFAM" id="SSF53474">
    <property type="entry name" value="alpha/beta-Hydrolases"/>
    <property type="match status" value="1"/>
</dbReference>
<dbReference type="PANTHER" id="PTHR43248">
    <property type="entry name" value="2-SUCCINYL-6-HYDROXY-2,4-CYCLOHEXADIENE-1-CARBOXYLATE SYNTHASE"/>
    <property type="match status" value="1"/>
</dbReference>
<dbReference type="RefSeq" id="WP_344201124.1">
    <property type="nucleotide sequence ID" value="NZ_BAAAND010000013.1"/>
</dbReference>
<feature type="domain" description="Peptidase S33 tripeptidyl aminopeptidase-like C-terminal" evidence="5">
    <location>
        <begin position="376"/>
        <end position="468"/>
    </location>
</feature>
<dbReference type="InterPro" id="IPR051601">
    <property type="entry name" value="Serine_prot/Carboxylest_S33"/>
</dbReference>
<sequence length="474" mass="50974">MTKVLGVAVAVVAMATQLTVPAVAAPKLTWGECPPDSGAFRQVSCATIKVPLDYAKPNGKQITLTISGVGSLSAPHALLVNPGGPGAPGIGLEQMVSAALPEKVAEQYAVFSFDPRGVGDSTPVSCGDTSKLVKHPALPYKPANAHQEQLRVQQARQIALQCGRYAKDLLPYVTTENAARDMDRIRIALGRDKLDYLGYSYGTKLGATYATLFPQHTGRMILNSVVDPLVSTYRTTYEQDPAFQARAGQLFGWIALQDKTYHLGTTAKAVAAVWQKARGDLAKKPAGGRAGVAELDDMLASALYTDDLWSSLADALVQYRHGDPSGLLSITDQFALQSVDPGLLAYNCTDPGWPRNWHTWHWDTAIADRRAPQFAWMNTWYSAPCAFWPVAPARPAPIRSAVPVLLLQSRDDPATPLLGARRMHAVLTGSKLITDNGGNHASYLFSNNPCVDSKAEKYLLTGQLPVDGNCPAPS</sequence>
<keyword evidence="3 6" id="KW-0378">Hydrolase</keyword>
<dbReference type="GO" id="GO:0016787">
    <property type="term" value="F:hydrolase activity"/>
    <property type="evidence" value="ECO:0007669"/>
    <property type="project" value="UniProtKB-KW"/>
</dbReference>
<comment type="similarity">
    <text evidence="1">Belongs to the peptidase S33 family.</text>
</comment>
<proteinExistence type="inferred from homology"/>
<keyword evidence="2 4" id="KW-0732">Signal</keyword>
<evidence type="ECO:0000259" key="5">
    <source>
        <dbReference type="Pfam" id="PF08386"/>
    </source>
</evidence>
<accession>A0ABN2EQN8</accession>
<dbReference type="EMBL" id="BAAAND010000013">
    <property type="protein sequence ID" value="GAA1614170.1"/>
    <property type="molecule type" value="Genomic_DNA"/>
</dbReference>
<dbReference type="InterPro" id="IPR013595">
    <property type="entry name" value="Pept_S33_TAP-like_C"/>
</dbReference>
<reference evidence="6 7" key="1">
    <citation type="journal article" date="2019" name="Int. J. Syst. Evol. Microbiol.">
        <title>The Global Catalogue of Microorganisms (GCM) 10K type strain sequencing project: providing services to taxonomists for standard genome sequencing and annotation.</title>
        <authorList>
            <consortium name="The Broad Institute Genomics Platform"/>
            <consortium name="The Broad Institute Genome Sequencing Center for Infectious Disease"/>
            <person name="Wu L."/>
            <person name="Ma J."/>
        </authorList>
    </citation>
    <scope>NUCLEOTIDE SEQUENCE [LARGE SCALE GENOMIC DNA]</scope>
    <source>
        <strain evidence="6 7">JCM 14304</strain>
    </source>
</reference>
<dbReference type="Proteomes" id="UP001500190">
    <property type="component" value="Unassembled WGS sequence"/>
</dbReference>
<organism evidence="6 7">
    <name type="scientific">Kribbella karoonensis</name>
    <dbReference type="NCBI Taxonomy" id="324851"/>
    <lineage>
        <taxon>Bacteria</taxon>
        <taxon>Bacillati</taxon>
        <taxon>Actinomycetota</taxon>
        <taxon>Actinomycetes</taxon>
        <taxon>Propionibacteriales</taxon>
        <taxon>Kribbellaceae</taxon>
        <taxon>Kribbella</taxon>
    </lineage>
</organism>